<dbReference type="Gene3D" id="3.40.430.10">
    <property type="entry name" value="Dihydrofolate Reductase, subunit A"/>
    <property type="match status" value="1"/>
</dbReference>
<evidence type="ECO:0000259" key="1">
    <source>
        <dbReference type="Pfam" id="PF01872"/>
    </source>
</evidence>
<dbReference type="PANTHER" id="PTHR38011:SF11">
    <property type="entry name" value="2,5-DIAMINO-6-RIBOSYLAMINO-4(3H)-PYRIMIDINONE 5'-PHOSPHATE REDUCTASE"/>
    <property type="match status" value="1"/>
</dbReference>
<dbReference type="RefSeq" id="WP_244877283.1">
    <property type="nucleotide sequence ID" value="NZ_CP003923.1"/>
</dbReference>
<feature type="domain" description="Bacterial bifunctional deaminase-reductase C-terminal" evidence="1">
    <location>
        <begin position="4"/>
        <end position="165"/>
    </location>
</feature>
<sequence length="177" mass="20434">MTKRKVMLFIATSLDGYIATKEEKLDWLFAVEGEGDNGFSTFYQTVDTVVMGRKTFDWIKNEMEEYPYQDKVSYVFTRSKTRAHSYAQFTNENVKSFFTTLKQQEGKAIWLVGGGDLLKTCLEEELIDEIIVTVAPKMIGEGIALFQEGEYHVNLHLLGVQTFNQFVELHYKVEKET</sequence>
<dbReference type="GO" id="GO:0009231">
    <property type="term" value="P:riboflavin biosynthetic process"/>
    <property type="evidence" value="ECO:0007669"/>
    <property type="project" value="InterPro"/>
</dbReference>
<name>A0A060LQ19_9BACI</name>
<dbReference type="PANTHER" id="PTHR38011">
    <property type="entry name" value="DIHYDROFOLATE REDUCTASE FAMILY PROTEIN (AFU_ORTHOLOGUE AFUA_8G06820)"/>
    <property type="match status" value="1"/>
</dbReference>
<dbReference type="Pfam" id="PF01872">
    <property type="entry name" value="RibD_C"/>
    <property type="match status" value="1"/>
</dbReference>
<keyword evidence="3" id="KW-1185">Reference proteome</keyword>
<dbReference type="InterPro" id="IPR002734">
    <property type="entry name" value="RibDG_C"/>
</dbReference>
<dbReference type="SUPFAM" id="SSF53597">
    <property type="entry name" value="Dihydrofolate reductase-like"/>
    <property type="match status" value="1"/>
</dbReference>
<dbReference type="KEGG" id="ble:BleG1_0808"/>
<proteinExistence type="predicted"/>
<dbReference type="STRING" id="1246626.BleG1_0808"/>
<gene>
    <name evidence="2" type="ORF">BleG1_0808</name>
</gene>
<evidence type="ECO:0000313" key="3">
    <source>
        <dbReference type="Proteomes" id="UP000027142"/>
    </source>
</evidence>
<dbReference type="EMBL" id="CP003923">
    <property type="protein sequence ID" value="AIC93416.1"/>
    <property type="molecule type" value="Genomic_DNA"/>
</dbReference>
<dbReference type="GO" id="GO:0008703">
    <property type="term" value="F:5-amino-6-(5-phosphoribosylamino)uracil reductase activity"/>
    <property type="evidence" value="ECO:0007669"/>
    <property type="project" value="InterPro"/>
</dbReference>
<protein>
    <submittedName>
        <fullName evidence="2">Bifunctional deaminase-reductase domain-containing protein</fullName>
    </submittedName>
</protein>
<dbReference type="InterPro" id="IPR050765">
    <property type="entry name" value="Riboflavin_Biosynth_HTPR"/>
</dbReference>
<dbReference type="InterPro" id="IPR024072">
    <property type="entry name" value="DHFR-like_dom_sf"/>
</dbReference>
<organism evidence="2 3">
    <name type="scientific">Shouchella lehensis G1</name>
    <dbReference type="NCBI Taxonomy" id="1246626"/>
    <lineage>
        <taxon>Bacteria</taxon>
        <taxon>Bacillati</taxon>
        <taxon>Bacillota</taxon>
        <taxon>Bacilli</taxon>
        <taxon>Bacillales</taxon>
        <taxon>Bacillaceae</taxon>
        <taxon>Shouchella</taxon>
    </lineage>
</organism>
<dbReference type="Proteomes" id="UP000027142">
    <property type="component" value="Chromosome"/>
</dbReference>
<dbReference type="AlphaFoldDB" id="A0A060LQ19"/>
<accession>A0A060LQ19</accession>
<dbReference type="eggNOG" id="COG0262">
    <property type="taxonomic scope" value="Bacteria"/>
</dbReference>
<dbReference type="HOGENOM" id="CLU_043966_4_3_9"/>
<reference evidence="2 3" key="1">
    <citation type="journal article" date="2014" name="Gene">
        <title>A comparative genomic analysis of the alkalitolerant soil bacterium Bacillus lehensis G1.</title>
        <authorList>
            <person name="Noor Y.M."/>
            <person name="Samsulrizal N.H."/>
            <person name="Jema'on N.A."/>
            <person name="Low K.O."/>
            <person name="Ramli A.N."/>
            <person name="Alias N.I."/>
            <person name="Damis S.I."/>
            <person name="Fuzi S.F."/>
            <person name="Isa M.N."/>
            <person name="Murad A.M."/>
            <person name="Raih M.F."/>
            <person name="Bakar F.D."/>
            <person name="Najimudin N."/>
            <person name="Mahadi N.M."/>
            <person name="Illias R.M."/>
        </authorList>
    </citation>
    <scope>NUCLEOTIDE SEQUENCE [LARGE SCALE GENOMIC DNA]</scope>
    <source>
        <strain evidence="2 3">G1</strain>
    </source>
</reference>
<dbReference type="PATRIC" id="fig|1246626.3.peg.807"/>
<evidence type="ECO:0000313" key="2">
    <source>
        <dbReference type="EMBL" id="AIC93416.1"/>
    </source>
</evidence>